<keyword evidence="1" id="KW-1133">Transmembrane helix</keyword>
<feature type="transmembrane region" description="Helical" evidence="1">
    <location>
        <begin position="20"/>
        <end position="42"/>
    </location>
</feature>
<feature type="transmembrane region" description="Helical" evidence="1">
    <location>
        <begin position="140"/>
        <end position="162"/>
    </location>
</feature>
<dbReference type="RefSeq" id="WP_221032261.1">
    <property type="nucleotide sequence ID" value="NZ_CP139781.1"/>
</dbReference>
<protein>
    <submittedName>
        <fullName evidence="2">VUT family protein</fullName>
    </submittedName>
</protein>
<name>A0ABZ1CDP4_9BACT</name>
<reference evidence="2 3" key="1">
    <citation type="submission" date="2021-08" db="EMBL/GenBank/DDBJ databases">
        <authorList>
            <person name="Zhang D."/>
            <person name="Zhang A."/>
            <person name="Wang L."/>
        </authorList>
    </citation>
    <scope>NUCLEOTIDE SEQUENCE [LARGE SCALE GENOMIC DNA]</scope>
    <source>
        <strain evidence="2 3">WL0086</strain>
    </source>
</reference>
<feature type="transmembrane region" description="Helical" evidence="1">
    <location>
        <begin position="54"/>
        <end position="73"/>
    </location>
</feature>
<dbReference type="EMBL" id="CP139781">
    <property type="protein sequence ID" value="WRQ89804.1"/>
    <property type="molecule type" value="Genomic_DNA"/>
</dbReference>
<keyword evidence="3" id="KW-1185">Reference proteome</keyword>
<dbReference type="InterPro" id="IPR003744">
    <property type="entry name" value="YhhQ"/>
</dbReference>
<reference evidence="2 3" key="2">
    <citation type="submission" date="2023-12" db="EMBL/GenBank/DDBJ databases">
        <title>Description of an unclassified Opitutus bacterium of Verrucomicrobiota.</title>
        <authorList>
            <person name="Zhang D.-F."/>
        </authorList>
    </citation>
    <scope>NUCLEOTIDE SEQUENCE [LARGE SCALE GENOMIC DNA]</scope>
    <source>
        <strain evidence="2 3">WL0086</strain>
    </source>
</reference>
<evidence type="ECO:0000313" key="3">
    <source>
        <dbReference type="Proteomes" id="UP000738431"/>
    </source>
</evidence>
<dbReference type="PANTHER" id="PTHR34300">
    <property type="entry name" value="QUEUOSINE PRECURSOR TRANSPORTER-RELATED"/>
    <property type="match status" value="1"/>
</dbReference>
<accession>A0ABZ1CDP4</accession>
<dbReference type="PANTHER" id="PTHR34300:SF2">
    <property type="entry name" value="QUEUOSINE PRECURSOR TRANSPORTER-RELATED"/>
    <property type="match status" value="1"/>
</dbReference>
<proteinExistence type="predicted"/>
<dbReference type="Pfam" id="PF02592">
    <property type="entry name" value="Vut_1"/>
    <property type="match status" value="1"/>
</dbReference>
<keyword evidence="1" id="KW-0812">Transmembrane</keyword>
<keyword evidence="1" id="KW-0472">Membrane</keyword>
<dbReference type="Proteomes" id="UP000738431">
    <property type="component" value="Chromosome"/>
</dbReference>
<organism evidence="2 3">
    <name type="scientific">Actomonas aquatica</name>
    <dbReference type="NCBI Taxonomy" id="2866162"/>
    <lineage>
        <taxon>Bacteria</taxon>
        <taxon>Pseudomonadati</taxon>
        <taxon>Verrucomicrobiota</taxon>
        <taxon>Opitutia</taxon>
        <taxon>Opitutales</taxon>
        <taxon>Opitutaceae</taxon>
        <taxon>Actomonas</taxon>
    </lineage>
</organism>
<gene>
    <name evidence="2" type="ORF">K1X11_010340</name>
</gene>
<evidence type="ECO:0000313" key="2">
    <source>
        <dbReference type="EMBL" id="WRQ89804.1"/>
    </source>
</evidence>
<evidence type="ECO:0000256" key="1">
    <source>
        <dbReference type="SAM" id="Phobius"/>
    </source>
</evidence>
<sequence>MRAAIIYIVAVLGANLTATWFIHFPVFGQVAVGTFVFGFTFTQRDRMHVRGRKFVYGVIGLAALLSCGLSLLGHVPPRIILASVVAIILAETADTEVYQRLLGKSWWHRVLTSNAVSIPLDSLFFNLVAFAGVAGFPPRVLASIIFGEILVKFMVGAVAAIWRGRQVDGAALERSSAQQQPSA</sequence>